<dbReference type="PROSITE" id="PS00588">
    <property type="entry name" value="FLAGELLA_BB_ROD"/>
    <property type="match status" value="1"/>
</dbReference>
<dbReference type="GO" id="GO:0071978">
    <property type="term" value="P:bacterial-type flagellum-dependent swarming motility"/>
    <property type="evidence" value="ECO:0007669"/>
    <property type="project" value="TreeGrafter"/>
</dbReference>
<name>A0A2U2DWY9_9HYPH</name>
<dbReference type="InterPro" id="IPR010930">
    <property type="entry name" value="Flg_bb/hook_C_dom"/>
</dbReference>
<evidence type="ECO:0000259" key="7">
    <source>
        <dbReference type="Pfam" id="PF06429"/>
    </source>
</evidence>
<dbReference type="Pfam" id="PF00460">
    <property type="entry name" value="Flg_bb_rod"/>
    <property type="match status" value="1"/>
</dbReference>
<dbReference type="Gene3D" id="2.60.98.20">
    <property type="entry name" value="Flagellar hook protein FlgE"/>
    <property type="match status" value="1"/>
</dbReference>
<feature type="domain" description="Flagellar basal body rod protein N-terminal" evidence="6">
    <location>
        <begin position="7"/>
        <end position="37"/>
    </location>
</feature>
<evidence type="ECO:0000256" key="5">
    <source>
        <dbReference type="RuleBase" id="RU362116"/>
    </source>
</evidence>
<keyword evidence="4 5" id="KW-0975">Bacterial flagellum</keyword>
<dbReference type="Pfam" id="PF07559">
    <property type="entry name" value="FlgE_D2"/>
    <property type="match status" value="1"/>
</dbReference>
<feature type="domain" description="Flagellar hook protein FlgE D2" evidence="8">
    <location>
        <begin position="167"/>
        <end position="307"/>
    </location>
</feature>
<dbReference type="InterPro" id="IPR037058">
    <property type="entry name" value="Falgellar_hook_FlgE_sf"/>
</dbReference>
<dbReference type="InterPro" id="IPR037925">
    <property type="entry name" value="FlgE/F/G-like"/>
</dbReference>
<dbReference type="PANTHER" id="PTHR30435">
    <property type="entry name" value="FLAGELLAR PROTEIN"/>
    <property type="match status" value="1"/>
</dbReference>
<evidence type="ECO:0000256" key="3">
    <source>
        <dbReference type="ARBA" id="ARBA00019015"/>
    </source>
</evidence>
<evidence type="ECO:0000256" key="4">
    <source>
        <dbReference type="ARBA" id="ARBA00023143"/>
    </source>
</evidence>
<proteinExistence type="inferred from homology"/>
<feature type="domain" description="Flagellar hook protein FlgE/F/G-like D1" evidence="9">
    <location>
        <begin position="84"/>
        <end position="151"/>
    </location>
</feature>
<keyword evidence="11" id="KW-1185">Reference proteome</keyword>
<keyword evidence="10" id="KW-0969">Cilium</keyword>
<dbReference type="GO" id="GO:0009425">
    <property type="term" value="C:bacterial-type flagellum basal body"/>
    <property type="evidence" value="ECO:0007669"/>
    <property type="project" value="UniProtKB-SubCell"/>
</dbReference>
<dbReference type="Pfam" id="PF22692">
    <property type="entry name" value="LlgE_F_G_D1"/>
    <property type="match status" value="1"/>
</dbReference>
<dbReference type="RefSeq" id="WP_109456333.1">
    <property type="nucleotide sequence ID" value="NZ_QFBC01000001.1"/>
</dbReference>
<comment type="function">
    <text evidence="5">A flexible structure which links the flagellar filament to the drive apparatus in the basal body.</text>
</comment>
<dbReference type="EMBL" id="QFBC01000001">
    <property type="protein sequence ID" value="PWE57816.1"/>
    <property type="molecule type" value="Genomic_DNA"/>
</dbReference>
<evidence type="ECO:0000313" key="10">
    <source>
        <dbReference type="EMBL" id="PWE57816.1"/>
    </source>
</evidence>
<dbReference type="SUPFAM" id="SSF117143">
    <property type="entry name" value="Flagellar hook protein flgE"/>
    <property type="match status" value="1"/>
</dbReference>
<dbReference type="InterPro" id="IPR053967">
    <property type="entry name" value="LlgE_F_G-like_D1"/>
</dbReference>
<comment type="similarity">
    <text evidence="2 5">Belongs to the flagella basal body rod proteins family.</text>
</comment>
<dbReference type="PANTHER" id="PTHR30435:SF1">
    <property type="entry name" value="FLAGELLAR HOOK PROTEIN FLGE"/>
    <property type="match status" value="1"/>
</dbReference>
<evidence type="ECO:0000259" key="6">
    <source>
        <dbReference type="Pfam" id="PF00460"/>
    </source>
</evidence>
<organism evidence="10 11">
    <name type="scientific">Metarhizobium album</name>
    <dbReference type="NCBI Taxonomy" id="2182425"/>
    <lineage>
        <taxon>Bacteria</taxon>
        <taxon>Pseudomonadati</taxon>
        <taxon>Pseudomonadota</taxon>
        <taxon>Alphaproteobacteria</taxon>
        <taxon>Hyphomicrobiales</taxon>
        <taxon>Rhizobiaceae</taxon>
        <taxon>Metarhizobium</taxon>
    </lineage>
</organism>
<evidence type="ECO:0000259" key="9">
    <source>
        <dbReference type="Pfam" id="PF22692"/>
    </source>
</evidence>
<evidence type="ECO:0000256" key="2">
    <source>
        <dbReference type="ARBA" id="ARBA00009677"/>
    </source>
</evidence>
<feature type="domain" description="Flagellar basal-body/hook protein C-terminal" evidence="7">
    <location>
        <begin position="383"/>
        <end position="426"/>
    </location>
</feature>
<dbReference type="OrthoDB" id="8372879at2"/>
<protein>
    <recommendedName>
        <fullName evidence="3 5">Flagellar hook protein FlgE</fullName>
    </recommendedName>
</protein>
<dbReference type="AlphaFoldDB" id="A0A2U2DWY9"/>
<sequence>MSIFGTMKTAVAGMNAQANRLGTVGDNIANSSTVGYKRASTEFSSLVLPSGSSSYQSGGVTTNVRYSISEQGNLAYTTSSTDLAIQGNGFFVVQSANEQAYLTRAGAFQKDSEGYLVNSAGYKLMGYSYAAGTPAAVVNGFDGLVPIQIGQGGLTAKGSTFGTFGANLNADAAIVPAGSLPSDNVATSTYSDKSSLTAYDSLGREVLYDFYYTKTAANEWEVTVYRQDQATPGTGFPYTATAPASLVQETITLTFDPTNGKLTTTPAEITFSDDTTSPSPGQEITIDLSTMTQFGAKFTPGKATIDGKAANAIKDVEIDKDGTVYAIYDDSSVEPLYRIPLATVASPDKLTIETGNAYSPGAESGVVIIGFPNQGNFGQIVDNAVEESNVDLAGELTSMIEAQRSYTANSKVFQTGADIMDVLINLKR</sequence>
<dbReference type="InterPro" id="IPR011491">
    <property type="entry name" value="FlgE_D2"/>
</dbReference>
<dbReference type="Pfam" id="PF06429">
    <property type="entry name" value="Flg_bbr_C"/>
    <property type="match status" value="1"/>
</dbReference>
<evidence type="ECO:0000313" key="11">
    <source>
        <dbReference type="Proteomes" id="UP000245252"/>
    </source>
</evidence>
<evidence type="ECO:0000259" key="8">
    <source>
        <dbReference type="Pfam" id="PF07559"/>
    </source>
</evidence>
<evidence type="ECO:0000256" key="1">
    <source>
        <dbReference type="ARBA" id="ARBA00004117"/>
    </source>
</evidence>
<comment type="subcellular location">
    <subcellularLocation>
        <location evidence="1 5">Bacterial flagellum basal body</location>
    </subcellularLocation>
</comment>
<dbReference type="NCBIfam" id="TIGR03506">
    <property type="entry name" value="FlgEFG_subfam"/>
    <property type="match status" value="1"/>
</dbReference>
<dbReference type="Proteomes" id="UP000245252">
    <property type="component" value="Unassembled WGS sequence"/>
</dbReference>
<keyword evidence="10" id="KW-0282">Flagellum</keyword>
<dbReference type="GO" id="GO:0005829">
    <property type="term" value="C:cytosol"/>
    <property type="evidence" value="ECO:0007669"/>
    <property type="project" value="TreeGrafter"/>
</dbReference>
<dbReference type="GO" id="GO:0009424">
    <property type="term" value="C:bacterial-type flagellum hook"/>
    <property type="evidence" value="ECO:0007669"/>
    <property type="project" value="TreeGrafter"/>
</dbReference>
<dbReference type="InterPro" id="IPR020013">
    <property type="entry name" value="Flagellar_FlgE/F/G"/>
</dbReference>
<reference evidence="10 11" key="1">
    <citation type="submission" date="2018-05" db="EMBL/GenBank/DDBJ databases">
        <title>The draft genome of strain NS-104.</title>
        <authorList>
            <person name="Hang P."/>
            <person name="Jiang J."/>
        </authorList>
    </citation>
    <scope>NUCLEOTIDE SEQUENCE [LARGE SCALE GENOMIC DNA]</scope>
    <source>
        <strain evidence="10 11">NS-104</strain>
    </source>
</reference>
<dbReference type="InterPro" id="IPR019776">
    <property type="entry name" value="Flagellar_basal_body_rod_CS"/>
</dbReference>
<keyword evidence="10" id="KW-0966">Cell projection</keyword>
<comment type="caution">
    <text evidence="10">The sequence shown here is derived from an EMBL/GenBank/DDBJ whole genome shotgun (WGS) entry which is preliminary data.</text>
</comment>
<gene>
    <name evidence="10" type="ORF">DEM27_01050</name>
</gene>
<dbReference type="InterPro" id="IPR001444">
    <property type="entry name" value="Flag_bb_rod_N"/>
</dbReference>
<accession>A0A2U2DWY9</accession>